<evidence type="ECO:0000313" key="2">
    <source>
        <dbReference type="Proteomes" id="UP000240357"/>
    </source>
</evidence>
<dbReference type="OrthoDB" id="714416at2"/>
<name>A0A2T2YKD4_9BACT</name>
<evidence type="ECO:0000313" key="1">
    <source>
        <dbReference type="EMBL" id="PSR55973.1"/>
    </source>
</evidence>
<dbReference type="EMBL" id="PYFT01000001">
    <property type="protein sequence ID" value="PSR55973.1"/>
    <property type="molecule type" value="Genomic_DNA"/>
</dbReference>
<dbReference type="AlphaFoldDB" id="A0A2T2YKD4"/>
<organism evidence="1 2">
    <name type="scientific">Adhaeribacter arboris</name>
    <dbReference type="NCBI Taxonomy" id="2072846"/>
    <lineage>
        <taxon>Bacteria</taxon>
        <taxon>Pseudomonadati</taxon>
        <taxon>Bacteroidota</taxon>
        <taxon>Cytophagia</taxon>
        <taxon>Cytophagales</taxon>
        <taxon>Hymenobacteraceae</taxon>
        <taxon>Adhaeribacter</taxon>
    </lineage>
</organism>
<accession>A0A2T2YKD4</accession>
<reference evidence="1 2" key="1">
    <citation type="submission" date="2018-03" db="EMBL/GenBank/DDBJ databases">
        <title>Adhaeribacter sp. HMF7605 Genome sequencing and assembly.</title>
        <authorList>
            <person name="Kang H."/>
            <person name="Kang J."/>
            <person name="Cha I."/>
            <person name="Kim H."/>
            <person name="Joh K."/>
        </authorList>
    </citation>
    <scope>NUCLEOTIDE SEQUENCE [LARGE SCALE GENOMIC DNA]</scope>
    <source>
        <strain evidence="1 2">HMF7605</strain>
    </source>
</reference>
<comment type="caution">
    <text evidence="1">The sequence shown here is derived from an EMBL/GenBank/DDBJ whole genome shotgun (WGS) entry which is preliminary data.</text>
</comment>
<dbReference type="RefSeq" id="WP_106932151.1">
    <property type="nucleotide sequence ID" value="NZ_PYFT01000001.1"/>
</dbReference>
<sequence length="506" mass="60299">MSSFTALQALVHSLSKAEKRYFKLFCDLQTGNKIYFCLYQLLEKKEYGPEEITTIMSKKYPEAVIETARKHLYRMLMKSLRSFESDKAIENRLMQRIQDIKILFNKGLLELCFGELERAMELALKYEKFSYYLILARLELQYLTLLEFPDTDENALITKQEKINQVLHQEQWINRHFTLDEVLLHRYLHNGPVRSQLEINKLNDLLLEEFQVISNKHHHSILSKKLHLHFQSTYFLMTGNHPESLHLFKQLLVLFQAHQHLLLDSPLYYIYLINGILTDLRSMRQHREMPYFIDCLRRIEPASESLALFIQHLLYLHQIILALDLGNYAQGEILIQTYKKEILNKVKVIPPNADATIHLAMALIYFGLHQFPTALHHVNYVLHQSSKYISHQVYSLCRILRLIIQVELKNDDYLYYELRSVERKLKAEEKLFKTEKLTIQFLKKWIASNRAPKHLELFFRNVKEIMQDPYENQLLTWFDFISWTEAKLTRQTYAQLIQAKNKEMVC</sequence>
<protein>
    <submittedName>
        <fullName evidence="1">Uncharacterized protein</fullName>
    </submittedName>
</protein>
<proteinExistence type="predicted"/>
<keyword evidence="2" id="KW-1185">Reference proteome</keyword>
<gene>
    <name evidence="1" type="ORF">AHMF7605_21965</name>
</gene>
<dbReference type="Proteomes" id="UP000240357">
    <property type="component" value="Unassembled WGS sequence"/>
</dbReference>